<keyword evidence="1" id="KW-0969">Cilium</keyword>
<dbReference type="EMBL" id="CWJI01000001">
    <property type="protein sequence ID" value="CRY53485.1"/>
    <property type="molecule type" value="Genomic_DNA"/>
</dbReference>
<dbReference type="EC" id="2.1.1.-" evidence="1"/>
<keyword evidence="1" id="KW-0489">Methyltransferase</keyword>
<dbReference type="AlphaFoldDB" id="A0A0H5LQZ0"/>
<name>A0A0H5LQZ0_YERIN</name>
<keyword evidence="1" id="KW-0282">Flagellum</keyword>
<accession>A0A0H5LQZ0</accession>
<proteinExistence type="predicted"/>
<dbReference type="GO" id="GO:0032259">
    <property type="term" value="P:methylation"/>
    <property type="evidence" value="ECO:0007669"/>
    <property type="project" value="UniProtKB-KW"/>
</dbReference>
<reference evidence="2" key="1">
    <citation type="submission" date="2015-03" db="EMBL/GenBank/DDBJ databases">
        <authorList>
            <consortium name="Pathogen Informatics"/>
        </authorList>
    </citation>
    <scope>NUCLEOTIDE SEQUENCE [LARGE SCALE GENOMIC DNA]</scope>
    <source>
        <strain evidence="2">R148</strain>
    </source>
</reference>
<gene>
    <name evidence="1" type="primary">fliB</name>
    <name evidence="1" type="ORF">ERS008476_00377</name>
</gene>
<dbReference type="NCBIfam" id="NF038110">
    <property type="entry name" value="Lys_methyl_FliB"/>
    <property type="match status" value="1"/>
</dbReference>
<dbReference type="Proteomes" id="UP000043316">
    <property type="component" value="Unassembled WGS sequence"/>
</dbReference>
<dbReference type="GO" id="GO:0008168">
    <property type="term" value="F:methyltransferase activity"/>
    <property type="evidence" value="ECO:0007669"/>
    <property type="project" value="UniProtKB-KW"/>
</dbReference>
<evidence type="ECO:0000313" key="2">
    <source>
        <dbReference type="Proteomes" id="UP000043316"/>
    </source>
</evidence>
<keyword evidence="1" id="KW-0966">Cell projection</keyword>
<dbReference type="RefSeq" id="WP_053008772.1">
    <property type="nucleotide sequence ID" value="NZ_CWJI01000001.1"/>
</dbReference>
<protein>
    <submittedName>
        <fullName evidence="1">Flagellin lysine-N-methylase</fullName>
        <ecNumber evidence="1">2.1.1.-</ecNumber>
    </submittedName>
</protein>
<organism evidence="1 2">
    <name type="scientific">Yersinia intermedia</name>
    <dbReference type="NCBI Taxonomy" id="631"/>
    <lineage>
        <taxon>Bacteria</taxon>
        <taxon>Pseudomonadati</taxon>
        <taxon>Pseudomonadota</taxon>
        <taxon>Gammaproteobacteria</taxon>
        <taxon>Enterobacterales</taxon>
        <taxon>Yersiniaceae</taxon>
        <taxon>Yersinia</taxon>
    </lineage>
</organism>
<sequence>MKELSVVRPVYVENFSCIGASCRDHCCKRWIITLDKNTYRKYAKSQNPDIKRIAVTNIEVSRTSVANWAAIKLNDQGNCPYLDVDQLCGIYKRLGKDALSDTCTVYPRTEHIYKQEKRQSLNISCPEAASQVLLNPNSLKMDVLIEEHKAFFQASELNAEGNLINLFCANLFMQDQVRIEESLYSMASFLLFYQKLEGDINHKLPYMESGYEGLLQKLESGEIIGCLEHLPFNGELQWQLLIRLQNFITKTPGYRGRETILGYLNNLIAYLVVDFNAEVVSDKMKELSRIWQDDASLFFAEHPHILRNYFLYVLHHDQFAINDNIPLLKHFYLIMVDFFFIRSLISIYVKENKMLTEDVIVDIFYSYHAFSQHSTGVKNQFIEEIDKVKVNDDLSSLQLLI</sequence>
<keyword evidence="1" id="KW-0808">Transferase</keyword>
<evidence type="ECO:0000313" key="1">
    <source>
        <dbReference type="EMBL" id="CRY53485.1"/>
    </source>
</evidence>